<dbReference type="Pfam" id="PF00320">
    <property type="entry name" value="GATA"/>
    <property type="match status" value="1"/>
</dbReference>
<keyword evidence="5" id="KW-0804">Transcription</keyword>
<dbReference type="SMART" id="SM00401">
    <property type="entry name" value="ZnF_GATA"/>
    <property type="match status" value="1"/>
</dbReference>
<proteinExistence type="predicted"/>
<feature type="region of interest" description="Disordered" evidence="7">
    <location>
        <begin position="46"/>
        <end position="67"/>
    </location>
</feature>
<dbReference type="EMBL" id="JANCYW010000017">
    <property type="protein sequence ID" value="KAK4538281.1"/>
    <property type="molecule type" value="Genomic_DNA"/>
</dbReference>
<feature type="region of interest" description="Disordered" evidence="7">
    <location>
        <begin position="190"/>
        <end position="225"/>
    </location>
</feature>
<organism evidence="9 10">
    <name type="scientific">Cyanidium caldarium</name>
    <name type="common">Red alga</name>
    <dbReference type="NCBI Taxonomy" id="2771"/>
    <lineage>
        <taxon>Eukaryota</taxon>
        <taxon>Rhodophyta</taxon>
        <taxon>Bangiophyceae</taxon>
        <taxon>Cyanidiales</taxon>
        <taxon>Cyanidiaceae</taxon>
        <taxon>Cyanidium</taxon>
    </lineage>
</organism>
<dbReference type="PANTHER" id="PTHR47172:SF24">
    <property type="entry name" value="GATA ZINC FINGER DOMAIN-CONTAINING PROTEIN 14-RELATED"/>
    <property type="match status" value="1"/>
</dbReference>
<dbReference type="GO" id="GO:0008270">
    <property type="term" value="F:zinc ion binding"/>
    <property type="evidence" value="ECO:0007669"/>
    <property type="project" value="UniProtKB-KW"/>
</dbReference>
<feature type="domain" description="GATA-type" evidence="8">
    <location>
        <begin position="4"/>
        <end position="40"/>
    </location>
</feature>
<evidence type="ECO:0000256" key="6">
    <source>
        <dbReference type="PROSITE-ProRule" id="PRU00094"/>
    </source>
</evidence>
<dbReference type="CDD" id="cd00202">
    <property type="entry name" value="ZnF_GATA"/>
    <property type="match status" value="1"/>
</dbReference>
<dbReference type="Proteomes" id="UP001301350">
    <property type="component" value="Unassembled WGS sequence"/>
</dbReference>
<evidence type="ECO:0000313" key="10">
    <source>
        <dbReference type="Proteomes" id="UP001301350"/>
    </source>
</evidence>
<keyword evidence="4" id="KW-0805">Transcription regulation</keyword>
<dbReference type="PROSITE" id="PS00344">
    <property type="entry name" value="GATA_ZN_FINGER_1"/>
    <property type="match status" value="1"/>
</dbReference>
<comment type="caution">
    <text evidence="9">The sequence shown here is derived from an EMBL/GenBank/DDBJ whole genome shotgun (WGS) entry which is preliminary data.</text>
</comment>
<evidence type="ECO:0000256" key="7">
    <source>
        <dbReference type="SAM" id="MobiDB-lite"/>
    </source>
</evidence>
<dbReference type="PROSITE" id="PS50114">
    <property type="entry name" value="GATA_ZN_FINGER_2"/>
    <property type="match status" value="1"/>
</dbReference>
<dbReference type="PANTHER" id="PTHR47172">
    <property type="entry name" value="OS01G0976800 PROTEIN"/>
    <property type="match status" value="1"/>
</dbReference>
<dbReference type="GO" id="GO:0043565">
    <property type="term" value="F:sequence-specific DNA binding"/>
    <property type="evidence" value="ECO:0007669"/>
    <property type="project" value="InterPro"/>
</dbReference>
<evidence type="ECO:0000313" key="9">
    <source>
        <dbReference type="EMBL" id="KAK4538281.1"/>
    </source>
</evidence>
<dbReference type="InterPro" id="IPR013088">
    <property type="entry name" value="Znf_NHR/GATA"/>
</dbReference>
<protein>
    <recommendedName>
        <fullName evidence="8">GATA-type domain-containing protein</fullName>
    </recommendedName>
</protein>
<keyword evidence="2 6" id="KW-0863">Zinc-finger</keyword>
<dbReference type="Gene3D" id="3.30.50.10">
    <property type="entry name" value="Erythroid Transcription Factor GATA-1, subunit A"/>
    <property type="match status" value="1"/>
</dbReference>
<dbReference type="AlphaFoldDB" id="A0AAV9J1N0"/>
<evidence type="ECO:0000256" key="2">
    <source>
        <dbReference type="ARBA" id="ARBA00022771"/>
    </source>
</evidence>
<feature type="region of interest" description="Disordered" evidence="7">
    <location>
        <begin position="93"/>
        <end position="114"/>
    </location>
</feature>
<feature type="compositionally biased region" description="Low complexity" evidence="7">
    <location>
        <begin position="212"/>
        <end position="225"/>
    </location>
</feature>
<keyword evidence="1" id="KW-0479">Metal-binding</keyword>
<keyword evidence="3" id="KW-0862">Zinc</keyword>
<gene>
    <name evidence="9" type="ORF">CDCA_CDCA17G4306</name>
</gene>
<dbReference type="InterPro" id="IPR000679">
    <property type="entry name" value="Znf_GATA"/>
</dbReference>
<evidence type="ECO:0000256" key="5">
    <source>
        <dbReference type="ARBA" id="ARBA00023163"/>
    </source>
</evidence>
<accession>A0AAV9J1N0</accession>
<evidence type="ECO:0000259" key="8">
    <source>
        <dbReference type="PROSITE" id="PS50114"/>
    </source>
</evidence>
<dbReference type="SUPFAM" id="SSF57716">
    <property type="entry name" value="Glucocorticoid receptor-like (DNA-binding domain)"/>
    <property type="match status" value="1"/>
</dbReference>
<dbReference type="GO" id="GO:0006355">
    <property type="term" value="P:regulation of DNA-templated transcription"/>
    <property type="evidence" value="ECO:0007669"/>
    <property type="project" value="InterPro"/>
</dbReference>
<evidence type="ECO:0000256" key="1">
    <source>
        <dbReference type="ARBA" id="ARBA00022723"/>
    </source>
</evidence>
<feature type="region of interest" description="Disordered" evidence="7">
    <location>
        <begin position="132"/>
        <end position="169"/>
    </location>
</feature>
<name>A0AAV9J1N0_CYACA</name>
<keyword evidence="10" id="KW-1185">Reference proteome</keyword>
<sequence>MNGKRGLHGCDHCGTHHTPLWRPGPNGPKTLCNACGVKWKKGTLGPDTPVVRPPWSAHHPRHEGKRSMMGARKGTLKRPMVRRVRKVPEGAPAAISWAHRRQAPPSPPSPSRMLVRVDSGAELGAFYRRGASLEESDTDSLASISDVEARAPQGPRKVSAKSPAHDDKGTAALHGMHVICDAVQWMEGAHSPVSTGRSPSLDHARTHSVSALTLTPPHHPYPLAR</sequence>
<evidence type="ECO:0000256" key="3">
    <source>
        <dbReference type="ARBA" id="ARBA00022833"/>
    </source>
</evidence>
<reference evidence="9 10" key="1">
    <citation type="submission" date="2022-07" db="EMBL/GenBank/DDBJ databases">
        <title>Genome-wide signatures of adaptation to extreme environments.</title>
        <authorList>
            <person name="Cho C.H."/>
            <person name="Yoon H.S."/>
        </authorList>
    </citation>
    <scope>NUCLEOTIDE SEQUENCE [LARGE SCALE GENOMIC DNA]</scope>
    <source>
        <strain evidence="9 10">DBV 063 E5</strain>
    </source>
</reference>
<evidence type="ECO:0000256" key="4">
    <source>
        <dbReference type="ARBA" id="ARBA00023015"/>
    </source>
</evidence>